<reference evidence="5" key="1">
    <citation type="submission" date="2016-10" db="EMBL/GenBank/DDBJ databases">
        <authorList>
            <person name="Varghese N."/>
            <person name="Submissions S."/>
        </authorList>
    </citation>
    <scope>NUCLEOTIDE SEQUENCE [LARGE SCALE GENOMIC DNA]</scope>
    <source>
        <strain evidence="5">DSM 19083</strain>
    </source>
</reference>
<keyword evidence="5" id="KW-1185">Reference proteome</keyword>
<dbReference type="InterPro" id="IPR050766">
    <property type="entry name" value="Bact_Lucif_Oxidored"/>
</dbReference>
<dbReference type="Proteomes" id="UP000198520">
    <property type="component" value="Unassembled WGS sequence"/>
</dbReference>
<name>A0A1I2G5M8_9MICO</name>
<dbReference type="STRING" id="285351.SAMN04488035_1695"/>
<dbReference type="Gene3D" id="3.20.20.30">
    <property type="entry name" value="Luciferase-like domain"/>
    <property type="match status" value="1"/>
</dbReference>
<dbReference type="GO" id="GO:0004497">
    <property type="term" value="F:monooxygenase activity"/>
    <property type="evidence" value="ECO:0007669"/>
    <property type="project" value="UniProtKB-KW"/>
</dbReference>
<evidence type="ECO:0000313" key="4">
    <source>
        <dbReference type="EMBL" id="SFF11931.1"/>
    </source>
</evidence>
<dbReference type="Pfam" id="PF00296">
    <property type="entry name" value="Bac_luciferase"/>
    <property type="match status" value="1"/>
</dbReference>
<protein>
    <submittedName>
        <fullName evidence="4">Probable oxidoreductase, LLM family</fullName>
    </submittedName>
</protein>
<dbReference type="SUPFAM" id="SSF51679">
    <property type="entry name" value="Bacterial luciferase-like"/>
    <property type="match status" value="1"/>
</dbReference>
<evidence type="ECO:0000256" key="1">
    <source>
        <dbReference type="ARBA" id="ARBA00023002"/>
    </source>
</evidence>
<dbReference type="RefSeq" id="WP_093377134.1">
    <property type="nucleotide sequence ID" value="NZ_BNAN01000002.1"/>
</dbReference>
<dbReference type="PANTHER" id="PTHR30137:SF8">
    <property type="entry name" value="BLR5498 PROTEIN"/>
    <property type="match status" value="1"/>
</dbReference>
<evidence type="ECO:0000313" key="5">
    <source>
        <dbReference type="Proteomes" id="UP000198520"/>
    </source>
</evidence>
<gene>
    <name evidence="4" type="ORF">SAMN04488035_1695</name>
</gene>
<keyword evidence="2" id="KW-0503">Monooxygenase</keyword>
<dbReference type="NCBIfam" id="TIGR03858">
    <property type="entry name" value="LLM_2I7G"/>
    <property type="match status" value="1"/>
</dbReference>
<dbReference type="EMBL" id="FONZ01000002">
    <property type="protein sequence ID" value="SFF11931.1"/>
    <property type="molecule type" value="Genomic_DNA"/>
</dbReference>
<dbReference type="GO" id="GO:0005829">
    <property type="term" value="C:cytosol"/>
    <property type="evidence" value="ECO:0007669"/>
    <property type="project" value="TreeGrafter"/>
</dbReference>
<dbReference type="AlphaFoldDB" id="A0A1I2G5M8"/>
<proteinExistence type="predicted"/>
<dbReference type="OrthoDB" id="9776438at2"/>
<dbReference type="InterPro" id="IPR011251">
    <property type="entry name" value="Luciferase-like_dom"/>
</dbReference>
<dbReference type="PANTHER" id="PTHR30137">
    <property type="entry name" value="LUCIFERASE-LIKE MONOOXYGENASE"/>
    <property type="match status" value="1"/>
</dbReference>
<keyword evidence="1" id="KW-0560">Oxidoreductase</keyword>
<feature type="domain" description="Luciferase-like" evidence="3">
    <location>
        <begin position="22"/>
        <end position="312"/>
    </location>
</feature>
<organism evidence="4 5">
    <name type="scientific">Flavimobilis marinus</name>
    <dbReference type="NCBI Taxonomy" id="285351"/>
    <lineage>
        <taxon>Bacteria</taxon>
        <taxon>Bacillati</taxon>
        <taxon>Actinomycetota</taxon>
        <taxon>Actinomycetes</taxon>
        <taxon>Micrococcales</taxon>
        <taxon>Jonesiaceae</taxon>
        <taxon>Flavimobilis</taxon>
    </lineage>
</organism>
<accession>A0A1I2G5M8</accession>
<sequence>MPTASPFPLQLGLDTFGDVSTAPDGDLSTHAQTIREVVAQGVLADQVGLDFIGIGEHHRADFAVSAPDTVATAIAAQTERIHVGTAVTVLSSEDPIRVFQRFATLDAISGGRAEAILGRGSFIESFPLFGYDLGDYEVLFEEKLELFMRARAQQPVTWSGSTRAPLSDAEVFPHVEDGLLKAWIAVGGSPQSVIRTAQHGLPLMLAIIGGSPQSFAQFTDLYRRALDELGNPLQRIGVHMPGHVAETDEQAVAEAWPYIGPYFSRIFAERGGRPITESQFRQMVAPAGAYAIGSPETVARKIARTLQALGADRFDLKYANGHMPHAMLARSIELYGSQVAPLVRDMLA</sequence>
<dbReference type="GO" id="GO:0016705">
    <property type="term" value="F:oxidoreductase activity, acting on paired donors, with incorporation or reduction of molecular oxygen"/>
    <property type="evidence" value="ECO:0007669"/>
    <property type="project" value="InterPro"/>
</dbReference>
<evidence type="ECO:0000259" key="3">
    <source>
        <dbReference type="Pfam" id="PF00296"/>
    </source>
</evidence>
<dbReference type="InterPro" id="IPR022290">
    <property type="entry name" value="LLM_Atu2307-like"/>
</dbReference>
<evidence type="ECO:0000256" key="2">
    <source>
        <dbReference type="ARBA" id="ARBA00023033"/>
    </source>
</evidence>
<dbReference type="InterPro" id="IPR036661">
    <property type="entry name" value="Luciferase-like_sf"/>
</dbReference>